<keyword evidence="2 4" id="KW-0863">Zinc-finger</keyword>
<dbReference type="Proteomes" id="UP000092993">
    <property type="component" value="Unassembled WGS sequence"/>
</dbReference>
<gene>
    <name evidence="7" type="ORF">A0H81_08387</name>
</gene>
<evidence type="ECO:0000313" key="8">
    <source>
        <dbReference type="Proteomes" id="UP000092993"/>
    </source>
</evidence>
<dbReference type="Pfam" id="PF13923">
    <property type="entry name" value="zf-C3HC4_2"/>
    <property type="match status" value="1"/>
</dbReference>
<evidence type="ECO:0000259" key="6">
    <source>
        <dbReference type="PROSITE" id="PS50089"/>
    </source>
</evidence>
<accession>A0A1C7M4F2</accession>
<dbReference type="GO" id="GO:0008270">
    <property type="term" value="F:zinc ion binding"/>
    <property type="evidence" value="ECO:0007669"/>
    <property type="project" value="UniProtKB-KW"/>
</dbReference>
<evidence type="ECO:0000256" key="4">
    <source>
        <dbReference type="PROSITE-ProRule" id="PRU00175"/>
    </source>
</evidence>
<dbReference type="InterPro" id="IPR013083">
    <property type="entry name" value="Znf_RING/FYVE/PHD"/>
</dbReference>
<evidence type="ECO:0000256" key="5">
    <source>
        <dbReference type="SAM" id="MobiDB-lite"/>
    </source>
</evidence>
<dbReference type="InterPro" id="IPR017907">
    <property type="entry name" value="Znf_RING_CS"/>
</dbReference>
<name>A0A1C7M4F2_GRIFR</name>
<keyword evidence="3" id="KW-0862">Zinc</keyword>
<dbReference type="PROSITE" id="PS00518">
    <property type="entry name" value="ZF_RING_1"/>
    <property type="match status" value="1"/>
</dbReference>
<comment type="caution">
    <text evidence="7">The sequence shown here is derived from an EMBL/GenBank/DDBJ whole genome shotgun (WGS) entry which is preliminary data.</text>
</comment>
<dbReference type="PROSITE" id="PS50089">
    <property type="entry name" value="ZF_RING_2"/>
    <property type="match status" value="1"/>
</dbReference>
<dbReference type="SUPFAM" id="SSF57850">
    <property type="entry name" value="RING/U-box"/>
    <property type="match status" value="1"/>
</dbReference>
<dbReference type="AlphaFoldDB" id="A0A1C7M4F2"/>
<dbReference type="GO" id="GO:0005634">
    <property type="term" value="C:nucleus"/>
    <property type="evidence" value="ECO:0007669"/>
    <property type="project" value="TreeGrafter"/>
</dbReference>
<proteinExistence type="predicted"/>
<dbReference type="InterPro" id="IPR001841">
    <property type="entry name" value="Znf_RING"/>
</dbReference>
<evidence type="ECO:0000256" key="3">
    <source>
        <dbReference type="ARBA" id="ARBA00022833"/>
    </source>
</evidence>
<dbReference type="GO" id="GO:0006511">
    <property type="term" value="P:ubiquitin-dependent protein catabolic process"/>
    <property type="evidence" value="ECO:0007669"/>
    <property type="project" value="TreeGrafter"/>
</dbReference>
<keyword evidence="8" id="KW-1185">Reference proteome</keyword>
<reference evidence="7 8" key="1">
    <citation type="submission" date="2016-03" db="EMBL/GenBank/DDBJ databases">
        <title>Whole genome sequencing of Grifola frondosa 9006-11.</title>
        <authorList>
            <person name="Min B."/>
            <person name="Park H."/>
            <person name="Kim J.-G."/>
            <person name="Cho H."/>
            <person name="Oh Y.-L."/>
            <person name="Kong W.-S."/>
            <person name="Choi I.-G."/>
        </authorList>
    </citation>
    <scope>NUCLEOTIDE SEQUENCE [LARGE SCALE GENOMIC DNA]</scope>
    <source>
        <strain evidence="7 8">9006-11</strain>
    </source>
</reference>
<evidence type="ECO:0000313" key="7">
    <source>
        <dbReference type="EMBL" id="OBZ71229.1"/>
    </source>
</evidence>
<dbReference type="OMA" id="APRHRIC"/>
<dbReference type="STRING" id="5627.A0A1C7M4F2"/>
<protein>
    <recommendedName>
        <fullName evidence="6">RING-type domain-containing protein</fullName>
    </recommendedName>
</protein>
<evidence type="ECO:0000256" key="2">
    <source>
        <dbReference type="ARBA" id="ARBA00022771"/>
    </source>
</evidence>
<dbReference type="GO" id="GO:0004842">
    <property type="term" value="F:ubiquitin-protein transferase activity"/>
    <property type="evidence" value="ECO:0007669"/>
    <property type="project" value="TreeGrafter"/>
</dbReference>
<dbReference type="PANTHER" id="PTHR16079:SF4">
    <property type="entry name" value="E3 UBIQUITIN-PROTEIN LIGASE CHFR"/>
    <property type="match status" value="1"/>
</dbReference>
<evidence type="ECO:0000256" key="1">
    <source>
        <dbReference type="ARBA" id="ARBA00022723"/>
    </source>
</evidence>
<dbReference type="EMBL" id="LUGG01000011">
    <property type="protein sequence ID" value="OBZ71229.1"/>
    <property type="molecule type" value="Genomic_DNA"/>
</dbReference>
<dbReference type="OrthoDB" id="1305878at2759"/>
<feature type="compositionally biased region" description="Low complexity" evidence="5">
    <location>
        <begin position="80"/>
        <end position="93"/>
    </location>
</feature>
<feature type="domain" description="RING-type" evidence="6">
    <location>
        <begin position="791"/>
        <end position="831"/>
    </location>
</feature>
<organism evidence="7 8">
    <name type="scientific">Grifola frondosa</name>
    <name type="common">Maitake</name>
    <name type="synonym">Polyporus frondosus</name>
    <dbReference type="NCBI Taxonomy" id="5627"/>
    <lineage>
        <taxon>Eukaryota</taxon>
        <taxon>Fungi</taxon>
        <taxon>Dikarya</taxon>
        <taxon>Basidiomycota</taxon>
        <taxon>Agaricomycotina</taxon>
        <taxon>Agaricomycetes</taxon>
        <taxon>Polyporales</taxon>
        <taxon>Grifolaceae</taxon>
        <taxon>Grifola</taxon>
    </lineage>
</organism>
<dbReference type="GO" id="GO:0016567">
    <property type="term" value="P:protein ubiquitination"/>
    <property type="evidence" value="ECO:0007669"/>
    <property type="project" value="TreeGrafter"/>
</dbReference>
<keyword evidence="1" id="KW-0479">Metal-binding</keyword>
<sequence length="1189" mass="132051">MPEPQDPLRWRKTHVPQLQPSHRRWGAMLIRPGAQATGPDKTPGARQRSTVASGERPRRRPRNRDPVGPTRRGDHQARVQAQNAGIAVQQQQQLHSNPGPGSVSSTAAFPQETLTIINEGIPPPYNSRQQDVRPFRVESRNISSQLQRGQQQGGVVDYSQVRDTSYDATSHPPPSVDFAYNVHTSPTYINSAEKDFHEKAEQKEIIAAEPGLQFTRETWWDALLIQYGRMHHGTSVITDGLRKTISLHITGSLHALFRSAPHWLNFINLPRFFGTLLDPRTRNTLQPSLILSALAIATFFQSSESDEGLPGREKALTLREQAQGALEASLNAGWIDRGLVQASWIICHFIMQLIAFFEISAHPLHCTDRVRSSMAMLDSLIRSLSLTTLDAHDPRVSIFPARLVPTVPAYSHSEGVSEDHPVSHRHHQSDPRLGAQECSCSSYTLGKTWPHVSRCAPLWSSTPAWIDGPESELRKEECRRLVWSALMLTASHSSYTAASSDIAIQQLFIMDPANYALLFPGESLGRIRGYPSSPSKDSVWALYIRTMLLWHSCLRMRGDASYPEAEKTQFAVSAWLELDNIEEALDKHSCGIERAFLFQGREILFNSRMCISFEFQRYIPQATAVSNANLAAISQKGGGMASLTLALDVAKAFLSPTEYLMELWPCPEQHRRYNMLRDKLTDACYAAGVPPPTPGVEILYLDRFRMYYFKLEVLRTYAIGNISDLTVFEASSSGATLKRRASLTFEGMQDDSSRKRAREDLGEYKGICESDQNAAVDGVALANNLEEELQCGCCSALVYRPVVVSPCQHFFCGSCIHMWIRNGGTNCPACRSMSTGVTFSRPIQTIVDILLRAAPSKARSTNERVQADAIYHPGVSLRIPSPGKLLPNQTCLQAIAYIFVHARIAWLETHGDGDVLNPSWILKWTKITHGSLKMALHQVTDFVVIGDENVLALQAPTTTKCDFCQVSFCGVGIPTRCVAAPLALQHPNGLADYSDFIRAAKSTIASTGLSPRHIYREIVAHIQNQPRQFAPLFELDLFLDVHPVAGGMDPDPNAPRHRICRMCATEVLLWGLRDWWVRERKKGFLEEHVMSRPDCPEGSNCARQKDHAHAKEFNHIIAPPEIQLGSQAQVGPAPQAGASQVVSVEMIPTIPLASDPDFAFSSQLSVGDVSAPSSQDLSQDFRDEVDALL</sequence>
<dbReference type="PANTHER" id="PTHR16079">
    <property type="entry name" value="UBIQUITIN LIGASE PROTEIN CHFR"/>
    <property type="match status" value="1"/>
</dbReference>
<dbReference type="Gene3D" id="3.30.40.10">
    <property type="entry name" value="Zinc/RING finger domain, C3HC4 (zinc finger)"/>
    <property type="match status" value="1"/>
</dbReference>
<feature type="region of interest" description="Disordered" evidence="5">
    <location>
        <begin position="1"/>
        <end position="106"/>
    </location>
</feature>
<dbReference type="InterPro" id="IPR052256">
    <property type="entry name" value="E3_ubiquitin-ligase_CHFR"/>
</dbReference>